<evidence type="ECO:0000313" key="1">
    <source>
        <dbReference type="Proteomes" id="UP000095286"/>
    </source>
</evidence>
<organism evidence="1 2">
    <name type="scientific">Rhabditophanes sp. KR3021</name>
    <dbReference type="NCBI Taxonomy" id="114890"/>
    <lineage>
        <taxon>Eukaryota</taxon>
        <taxon>Metazoa</taxon>
        <taxon>Ecdysozoa</taxon>
        <taxon>Nematoda</taxon>
        <taxon>Chromadorea</taxon>
        <taxon>Rhabditida</taxon>
        <taxon>Tylenchina</taxon>
        <taxon>Panagrolaimomorpha</taxon>
        <taxon>Strongyloidoidea</taxon>
        <taxon>Alloionematidae</taxon>
        <taxon>Rhabditophanes</taxon>
    </lineage>
</organism>
<dbReference type="WBParaSite" id="RSKR_0001104800.1">
    <property type="protein sequence ID" value="RSKR_0001104800.1"/>
    <property type="gene ID" value="RSKR_0001104800"/>
</dbReference>
<proteinExistence type="predicted"/>
<accession>A0AC35UG92</accession>
<name>A0AC35UG92_9BILA</name>
<protein>
    <submittedName>
        <fullName evidence="2">WD_REPEATS_REGION domain-containing protein</fullName>
    </submittedName>
</protein>
<sequence>MKTDTKTPNQKMLEAELAEIRTSLVNDIVLARGNPLAQANKNSKKTHRVRYTHKKVLLGHYNKIQDLDWCVDNKHLVSCAIDGRIIVWNAYSNDKIHAIKHPTQYLTTCKYSPSQSEVAVGDLNNTCTIYALHGPRAGTVKQSLTGHTGSIYDCSFVDKDYILTASGDGTINEWNVECGKQLGTFRGHNKDVLSLAHIPGTSYFFSGSIDNTVRLFDTRNRECIRVFYGHTADVNGVTLFPNKTMFGTASEDGSSNLYDLRHRDPIATYTQKESKAPITSVAFSPSGNLLFAGSQDNNVYVYDTISQSPYAYLAVHDRPVTVVKIQNKDGFITTDDFF</sequence>
<reference evidence="2" key="1">
    <citation type="submission" date="2016-11" db="UniProtKB">
        <authorList>
            <consortium name="WormBaseParasite"/>
        </authorList>
    </citation>
    <scope>IDENTIFICATION</scope>
    <source>
        <strain evidence="2">KR3021</strain>
    </source>
</reference>
<evidence type="ECO:0000313" key="2">
    <source>
        <dbReference type="WBParaSite" id="RSKR_0001104800.1"/>
    </source>
</evidence>
<dbReference type="Proteomes" id="UP000095286">
    <property type="component" value="Unplaced"/>
</dbReference>